<protein>
    <recommendedName>
        <fullName evidence="3">YodN</fullName>
    </recommendedName>
</protein>
<name>A0A5J5HNA0_9BACI</name>
<gene>
    <name evidence="1" type="ORF">F4V44_17180</name>
</gene>
<comment type="caution">
    <text evidence="1">The sequence shown here is derived from an EMBL/GenBank/DDBJ whole genome shotgun (WGS) entry which is preliminary data.</text>
</comment>
<evidence type="ECO:0008006" key="3">
    <source>
        <dbReference type="Google" id="ProtNLM"/>
    </source>
</evidence>
<dbReference type="OrthoDB" id="2629010at2"/>
<dbReference type="AlphaFoldDB" id="A0A5J5HNA0"/>
<evidence type="ECO:0000313" key="1">
    <source>
        <dbReference type="EMBL" id="KAA9021712.1"/>
    </source>
</evidence>
<dbReference type="RefSeq" id="WP_150441239.1">
    <property type="nucleotide sequence ID" value="NZ_VYKL01000026.1"/>
</dbReference>
<dbReference type="EMBL" id="VYKL01000026">
    <property type="protein sequence ID" value="KAA9021712.1"/>
    <property type="molecule type" value="Genomic_DNA"/>
</dbReference>
<reference evidence="1 2" key="1">
    <citation type="submission" date="2019-09" db="EMBL/GenBank/DDBJ databases">
        <title>Whole genome sequences of isolates from the Mars Exploration Rovers.</title>
        <authorList>
            <person name="Seuylemezian A."/>
            <person name="Vaishampayan P."/>
        </authorList>
    </citation>
    <scope>NUCLEOTIDE SEQUENCE [LARGE SCALE GENOMIC DNA]</scope>
    <source>
        <strain evidence="1 2">MER_TA_151</strain>
    </source>
</reference>
<organism evidence="1 2">
    <name type="scientific">Niallia endozanthoxylica</name>
    <dbReference type="NCBI Taxonomy" id="2036016"/>
    <lineage>
        <taxon>Bacteria</taxon>
        <taxon>Bacillati</taxon>
        <taxon>Bacillota</taxon>
        <taxon>Bacilli</taxon>
        <taxon>Bacillales</taxon>
        <taxon>Bacillaceae</taxon>
        <taxon>Niallia</taxon>
    </lineage>
</organism>
<sequence>MGRRRKSKFQIGDTVVITIYGTVGKVTKVQWLDDTYVYEVNKSEELYKEISLQLLSEYDGEIYEKEHIDIEYKFFIGDIVQVKEQGYDLYKVVGFRTEIWRYKDSSWEDIIYELSRISDGEWLEAGEADLILLADEENAEEFLQKLGLLYFIKNQNGQHVKETTLSLDNKDTSSVEDKRTDQINRLLDIYNDYHFLYEWFKDEEYLQIMRAAIQELKKLTMDDKKTS</sequence>
<proteinExistence type="predicted"/>
<accession>A0A5J5HNA0</accession>
<dbReference type="Proteomes" id="UP000326671">
    <property type="component" value="Unassembled WGS sequence"/>
</dbReference>
<keyword evidence="2" id="KW-1185">Reference proteome</keyword>
<evidence type="ECO:0000313" key="2">
    <source>
        <dbReference type="Proteomes" id="UP000326671"/>
    </source>
</evidence>